<comment type="caution">
    <text evidence="1">The sequence shown here is derived from an EMBL/GenBank/DDBJ whole genome shotgun (WGS) entry which is preliminary data.</text>
</comment>
<accession>A0ABU1F6T3</accession>
<name>A0ABU1F6T3_9RHOB</name>
<protein>
    <submittedName>
        <fullName evidence="1">DUF2889 domain-containing protein</fullName>
    </submittedName>
</protein>
<sequence length="195" mass="21554">MSGGPMIPGDDGITREEMHQRRIDFRGYRRSDGLYEIHGRVTDRKTTDFTPAGGSRVVPAQAAIHDMGVTVVFDREMVITAVNTFMSSHPYRSCVGGGDTLQGIVGLRIGAGWNAELRKRLPTCDTCTHLREILVPLASAAIQTMTTERSRDMVQALDAAGNPAKIDTCHAYGRTRELVRNLWPDQYRPPEGERG</sequence>
<reference evidence="1 2" key="1">
    <citation type="submission" date="2023-09" db="EMBL/GenBank/DDBJ databases">
        <title>Xinfangfangia sedmenti sp. nov., isolated the sedment.</title>
        <authorList>
            <person name="Xu L."/>
        </authorList>
    </citation>
    <scope>NUCLEOTIDE SEQUENCE [LARGE SCALE GENOMIC DNA]</scope>
    <source>
        <strain evidence="1 2">LG-4</strain>
    </source>
</reference>
<dbReference type="Proteomes" id="UP001247754">
    <property type="component" value="Unassembled WGS sequence"/>
</dbReference>
<organism evidence="1 2">
    <name type="scientific">Ruixingdingia sedimenti</name>
    <dbReference type="NCBI Taxonomy" id="3073604"/>
    <lineage>
        <taxon>Bacteria</taxon>
        <taxon>Pseudomonadati</taxon>
        <taxon>Pseudomonadota</taxon>
        <taxon>Alphaproteobacteria</taxon>
        <taxon>Rhodobacterales</taxon>
        <taxon>Paracoccaceae</taxon>
        <taxon>Ruixingdingia</taxon>
    </lineage>
</organism>
<dbReference type="EMBL" id="JAVKPH010000005">
    <property type="protein sequence ID" value="MDR5652149.1"/>
    <property type="molecule type" value="Genomic_DNA"/>
</dbReference>
<dbReference type="RefSeq" id="WP_310456399.1">
    <property type="nucleotide sequence ID" value="NZ_JAVKPH010000005.1"/>
</dbReference>
<gene>
    <name evidence="1" type="ORF">RGD00_06025</name>
</gene>
<proteinExistence type="predicted"/>
<dbReference type="InterPro" id="IPR021312">
    <property type="entry name" value="DUF2889"/>
</dbReference>
<evidence type="ECO:0000313" key="2">
    <source>
        <dbReference type="Proteomes" id="UP001247754"/>
    </source>
</evidence>
<dbReference type="Pfam" id="PF11136">
    <property type="entry name" value="DUF2889"/>
    <property type="match status" value="1"/>
</dbReference>
<keyword evidence="2" id="KW-1185">Reference proteome</keyword>
<evidence type="ECO:0000313" key="1">
    <source>
        <dbReference type="EMBL" id="MDR5652149.1"/>
    </source>
</evidence>